<dbReference type="Gene3D" id="3.40.50.300">
    <property type="entry name" value="P-loop containing nucleotide triphosphate hydrolases"/>
    <property type="match status" value="1"/>
</dbReference>
<dbReference type="Pfam" id="PF13614">
    <property type="entry name" value="AAA_31"/>
    <property type="match status" value="1"/>
</dbReference>
<dbReference type="PANTHER" id="PTHR13696:SF52">
    <property type="entry name" value="PARA FAMILY PROTEIN CT_582"/>
    <property type="match status" value="1"/>
</dbReference>
<dbReference type="InterPro" id="IPR027417">
    <property type="entry name" value="P-loop_NTPase"/>
</dbReference>
<dbReference type="CDD" id="cd02042">
    <property type="entry name" value="ParAB_family"/>
    <property type="match status" value="1"/>
</dbReference>
<organism evidence="2 3">
    <name type="scientific">Mycobacterium europaeum</name>
    <dbReference type="NCBI Taxonomy" id="761804"/>
    <lineage>
        <taxon>Bacteria</taxon>
        <taxon>Bacillati</taxon>
        <taxon>Actinomycetota</taxon>
        <taxon>Actinomycetes</taxon>
        <taxon>Mycobacteriales</taxon>
        <taxon>Mycobacteriaceae</taxon>
        <taxon>Mycobacterium</taxon>
        <taxon>Mycobacterium simiae complex</taxon>
    </lineage>
</organism>
<dbReference type="SUPFAM" id="SSF52540">
    <property type="entry name" value="P-loop containing nucleoside triphosphate hydrolases"/>
    <property type="match status" value="1"/>
</dbReference>
<dbReference type="AlphaFoldDB" id="A0A0U1CU46"/>
<gene>
    <name evidence="2" type="primary">parA</name>
    <name evidence="2" type="ORF">BN000_00062</name>
</gene>
<reference evidence="3" key="1">
    <citation type="submission" date="2015-03" db="EMBL/GenBank/DDBJ databases">
        <authorList>
            <person name="Urmite Genomes"/>
        </authorList>
    </citation>
    <scope>NUCLEOTIDE SEQUENCE [LARGE SCALE GENOMIC DNA]</scope>
    <source>
        <strain evidence="3">CSUR P1344</strain>
    </source>
</reference>
<dbReference type="InterPro" id="IPR050678">
    <property type="entry name" value="DNA_Partitioning_ATPase"/>
</dbReference>
<evidence type="ECO:0000313" key="3">
    <source>
        <dbReference type="Proteomes" id="UP000199601"/>
    </source>
</evidence>
<dbReference type="InterPro" id="IPR025669">
    <property type="entry name" value="AAA_dom"/>
</dbReference>
<evidence type="ECO:0000259" key="1">
    <source>
        <dbReference type="Pfam" id="PF13614"/>
    </source>
</evidence>
<feature type="domain" description="AAA" evidence="1">
    <location>
        <begin position="25"/>
        <end position="202"/>
    </location>
</feature>
<name>A0A0U1CU46_9MYCO</name>
<dbReference type="Proteomes" id="UP000199601">
    <property type="component" value="Unassembled WGS sequence"/>
</dbReference>
<proteinExistence type="predicted"/>
<evidence type="ECO:0000313" key="2">
    <source>
        <dbReference type="EMBL" id="CQD02009.1"/>
    </source>
</evidence>
<sequence>MPEGYDLRMPKTPKLVRALNSPPVVIAVAMRKGGVGKTTTAVNLSYELAQLHVFDEAEDQTRPIRVLLIDMDPQGNATTGLGLQIPPDGDPTPTMFNVLHPEKHRRVPLNDVIQGTDYGVDVAPSREALDELDKGLGPGGQMRLRREVEALPAYDFIIIDCRPTLNELASAALSAATWVLATVGTGPDEVGALASLDAAVENVDLNNPGIKITHVLLTNYMSGSRATKAIRRAIEEAWPKEYLGSISRTVRVTEAKAHSQPISVYDPNCTAAEDYQRVALRIAEEGLITNG</sequence>
<dbReference type="EMBL" id="CTEC01000001">
    <property type="protein sequence ID" value="CQD02009.1"/>
    <property type="molecule type" value="Genomic_DNA"/>
</dbReference>
<dbReference type="PANTHER" id="PTHR13696">
    <property type="entry name" value="P-LOOP CONTAINING NUCLEOSIDE TRIPHOSPHATE HYDROLASE"/>
    <property type="match status" value="1"/>
</dbReference>
<protein>
    <submittedName>
        <fullName evidence="2">Chromosome partitioning protein, ParA</fullName>
    </submittedName>
</protein>
<accession>A0A0U1CU46</accession>
<keyword evidence="3" id="KW-1185">Reference proteome</keyword>